<gene>
    <name evidence="2" type="ORF">B0H17DRAFT_1152761</name>
</gene>
<feature type="region of interest" description="Disordered" evidence="1">
    <location>
        <begin position="1"/>
        <end position="23"/>
    </location>
</feature>
<keyword evidence="3" id="KW-1185">Reference proteome</keyword>
<comment type="caution">
    <text evidence="2">The sequence shown here is derived from an EMBL/GenBank/DDBJ whole genome shotgun (WGS) entry which is preliminary data.</text>
</comment>
<organism evidence="2 3">
    <name type="scientific">Mycena rosella</name>
    <name type="common">Pink bonnet</name>
    <name type="synonym">Agaricus rosellus</name>
    <dbReference type="NCBI Taxonomy" id="1033263"/>
    <lineage>
        <taxon>Eukaryota</taxon>
        <taxon>Fungi</taxon>
        <taxon>Dikarya</taxon>
        <taxon>Basidiomycota</taxon>
        <taxon>Agaricomycotina</taxon>
        <taxon>Agaricomycetes</taxon>
        <taxon>Agaricomycetidae</taxon>
        <taxon>Agaricales</taxon>
        <taxon>Marasmiineae</taxon>
        <taxon>Mycenaceae</taxon>
        <taxon>Mycena</taxon>
    </lineage>
</organism>
<accession>A0AAD7BAL8</accession>
<name>A0AAD7BAL8_MYCRO</name>
<evidence type="ECO:0000313" key="3">
    <source>
        <dbReference type="Proteomes" id="UP001221757"/>
    </source>
</evidence>
<reference evidence="2" key="1">
    <citation type="submission" date="2023-03" db="EMBL/GenBank/DDBJ databases">
        <title>Massive genome expansion in bonnet fungi (Mycena s.s.) driven by repeated elements and novel gene families across ecological guilds.</title>
        <authorList>
            <consortium name="Lawrence Berkeley National Laboratory"/>
            <person name="Harder C.B."/>
            <person name="Miyauchi S."/>
            <person name="Viragh M."/>
            <person name="Kuo A."/>
            <person name="Thoen E."/>
            <person name="Andreopoulos B."/>
            <person name="Lu D."/>
            <person name="Skrede I."/>
            <person name="Drula E."/>
            <person name="Henrissat B."/>
            <person name="Morin E."/>
            <person name="Kohler A."/>
            <person name="Barry K."/>
            <person name="LaButti K."/>
            <person name="Morin E."/>
            <person name="Salamov A."/>
            <person name="Lipzen A."/>
            <person name="Mereny Z."/>
            <person name="Hegedus B."/>
            <person name="Baldrian P."/>
            <person name="Stursova M."/>
            <person name="Weitz H."/>
            <person name="Taylor A."/>
            <person name="Grigoriev I.V."/>
            <person name="Nagy L.G."/>
            <person name="Martin F."/>
            <person name="Kauserud H."/>
        </authorList>
    </citation>
    <scope>NUCLEOTIDE SEQUENCE</scope>
    <source>
        <strain evidence="2">CBHHK067</strain>
    </source>
</reference>
<proteinExistence type="predicted"/>
<dbReference type="EMBL" id="JARKIE010000824">
    <property type="protein sequence ID" value="KAJ7615802.1"/>
    <property type="molecule type" value="Genomic_DNA"/>
</dbReference>
<evidence type="ECO:0000256" key="1">
    <source>
        <dbReference type="SAM" id="MobiDB-lite"/>
    </source>
</evidence>
<dbReference type="Proteomes" id="UP001221757">
    <property type="component" value="Unassembled WGS sequence"/>
</dbReference>
<sequence length="285" mass="31448">MGLLTSELPVYPDRGAQDPGAGGKPLKAALEAKSRDSVTGASELKASGMNYGNLAQDGVDEFRRIMVGSWWEEASAAGHSYAALHPDENNVVPVAGDEACRRQFSVHTARHPRACRIVPALPTRNPRHTIIPCAGRPRRMCALLVCYRGPTKATPAVGILLKPAENVYSDHGILDKNYMGVSARRFRRAWRPANILRAFPINILTDPDQNRRPPLLCGPESEVPPLRLLSNIPEGLYNSHFFWVPPSGDATCPICAILWDFFRHFHQIGHSGLCPLNLLVKLIWL</sequence>
<protein>
    <submittedName>
        <fullName evidence="2">Uncharacterized protein</fullName>
    </submittedName>
</protein>
<dbReference type="AlphaFoldDB" id="A0AAD7BAL8"/>
<evidence type="ECO:0000313" key="2">
    <source>
        <dbReference type="EMBL" id="KAJ7615802.1"/>
    </source>
</evidence>